<gene>
    <name evidence="4" type="ORF">HLV38_02260</name>
</gene>
<dbReference type="SUPFAM" id="SSF46689">
    <property type="entry name" value="Homeodomain-like"/>
    <property type="match status" value="1"/>
</dbReference>
<protein>
    <submittedName>
        <fullName evidence="4">TetR family transcriptional regulator</fullName>
    </submittedName>
</protein>
<sequence>MVRRQTTKDLLVASFLELAHEHPIDKITVTQIARNCGVSQPTFYHHFKDKYDLISWEYATNAGKIMAGLDKGSYGWRDTLLEGARYFEQNRAYMLNALRHTSGRDSFVRNVTAINDDLLTKLLCDRMGIAALPLPLQCHVRIYCHGTVQFLFDWLSGEVALTAESVADIWDQSLPQPLRTHLEH</sequence>
<dbReference type="Gene3D" id="1.10.357.10">
    <property type="entry name" value="Tetracycline Repressor, domain 2"/>
    <property type="match status" value="1"/>
</dbReference>
<proteinExistence type="predicted"/>
<name>A0A6M8J8A2_9ACTN</name>
<dbReference type="AlphaFoldDB" id="A0A6M8J8A2"/>
<dbReference type="KEGG" id="bwa:HLV38_02260"/>
<keyword evidence="5" id="KW-1185">Reference proteome</keyword>
<organism evidence="4 5">
    <name type="scientific">Berryella wangjianweii</name>
    <dbReference type="NCBI Taxonomy" id="2734634"/>
    <lineage>
        <taxon>Bacteria</taxon>
        <taxon>Bacillati</taxon>
        <taxon>Actinomycetota</taxon>
        <taxon>Coriobacteriia</taxon>
        <taxon>Eggerthellales</taxon>
        <taxon>Eggerthellaceae</taxon>
        <taxon>Berryella</taxon>
    </lineage>
</organism>
<dbReference type="RefSeq" id="WP_173163940.1">
    <property type="nucleotide sequence ID" value="NZ_CP053716.1"/>
</dbReference>
<keyword evidence="1 2" id="KW-0238">DNA-binding</keyword>
<dbReference type="InterPro" id="IPR009057">
    <property type="entry name" value="Homeodomain-like_sf"/>
</dbReference>
<dbReference type="Pfam" id="PF00440">
    <property type="entry name" value="TetR_N"/>
    <property type="match status" value="1"/>
</dbReference>
<feature type="DNA-binding region" description="H-T-H motif" evidence="2">
    <location>
        <begin position="28"/>
        <end position="47"/>
    </location>
</feature>
<dbReference type="PANTHER" id="PTHR43479">
    <property type="entry name" value="ACREF/ENVCD OPERON REPRESSOR-RELATED"/>
    <property type="match status" value="1"/>
</dbReference>
<evidence type="ECO:0000313" key="4">
    <source>
        <dbReference type="EMBL" id="QKF07082.1"/>
    </source>
</evidence>
<dbReference type="PROSITE" id="PS50977">
    <property type="entry name" value="HTH_TETR_2"/>
    <property type="match status" value="1"/>
</dbReference>
<dbReference type="PANTHER" id="PTHR43479:SF7">
    <property type="entry name" value="TETR-FAMILY TRANSCRIPTIONAL REGULATOR"/>
    <property type="match status" value="1"/>
</dbReference>
<evidence type="ECO:0000259" key="3">
    <source>
        <dbReference type="PROSITE" id="PS50977"/>
    </source>
</evidence>
<feature type="domain" description="HTH tetR-type" evidence="3">
    <location>
        <begin position="5"/>
        <end position="65"/>
    </location>
</feature>
<dbReference type="Proteomes" id="UP000503297">
    <property type="component" value="Chromosome"/>
</dbReference>
<evidence type="ECO:0000256" key="2">
    <source>
        <dbReference type="PROSITE-ProRule" id="PRU00335"/>
    </source>
</evidence>
<accession>A0A6M8J8A2</accession>
<evidence type="ECO:0000313" key="5">
    <source>
        <dbReference type="Proteomes" id="UP000503297"/>
    </source>
</evidence>
<reference evidence="5" key="1">
    <citation type="submission" date="2020-05" db="EMBL/GenBank/DDBJ databases">
        <title>Novel species in genus Nocardioides.</title>
        <authorList>
            <person name="Zhang G."/>
        </authorList>
    </citation>
    <scope>NUCLEOTIDE SEQUENCE [LARGE SCALE GENOMIC DNA]</scope>
    <source>
        <strain evidence="5">zg-1050</strain>
    </source>
</reference>
<dbReference type="GO" id="GO:0003677">
    <property type="term" value="F:DNA binding"/>
    <property type="evidence" value="ECO:0007669"/>
    <property type="project" value="UniProtKB-UniRule"/>
</dbReference>
<dbReference type="InterPro" id="IPR001647">
    <property type="entry name" value="HTH_TetR"/>
</dbReference>
<dbReference type="InterPro" id="IPR050624">
    <property type="entry name" value="HTH-type_Tx_Regulator"/>
</dbReference>
<evidence type="ECO:0000256" key="1">
    <source>
        <dbReference type="ARBA" id="ARBA00023125"/>
    </source>
</evidence>
<dbReference type="EMBL" id="CP053716">
    <property type="protein sequence ID" value="QKF07082.1"/>
    <property type="molecule type" value="Genomic_DNA"/>
</dbReference>